<feature type="transmembrane region" description="Helical" evidence="7">
    <location>
        <begin position="54"/>
        <end position="70"/>
    </location>
</feature>
<feature type="transmembrane region" description="Helical" evidence="7">
    <location>
        <begin position="91"/>
        <end position="108"/>
    </location>
</feature>
<evidence type="ECO:0000256" key="6">
    <source>
        <dbReference type="ARBA" id="ARBA00023136"/>
    </source>
</evidence>
<evidence type="ECO:0000256" key="5">
    <source>
        <dbReference type="ARBA" id="ARBA00022989"/>
    </source>
</evidence>
<feature type="transmembrane region" description="Helical" evidence="7">
    <location>
        <begin position="357"/>
        <end position="379"/>
    </location>
</feature>
<keyword evidence="5 7" id="KW-1133">Transmembrane helix</keyword>
<feature type="transmembrane region" description="Helical" evidence="7">
    <location>
        <begin position="166"/>
        <end position="185"/>
    </location>
</feature>
<proteinExistence type="inferred from homology"/>
<reference evidence="10" key="1">
    <citation type="journal article" date="2021" name="Science">
        <title>Hunting the eagle killer: A cyanobacterial neurotoxin causes vacuolar myelinopathy.</title>
        <authorList>
            <person name="Breinlinger S."/>
            <person name="Phillips T.J."/>
            <person name="Haram B.N."/>
            <person name="Mares J."/>
            <person name="Martinez Yerena J.A."/>
            <person name="Hrouzek P."/>
            <person name="Sobotka R."/>
            <person name="Henderson W.M."/>
            <person name="Schmieder P."/>
            <person name="Williams S.M."/>
            <person name="Lauderdale J.D."/>
            <person name="Wilde H.D."/>
            <person name="Gerrin W."/>
            <person name="Kust A."/>
            <person name="Washington J.W."/>
            <person name="Wagner C."/>
            <person name="Geier B."/>
            <person name="Liebeke M."/>
            <person name="Enke H."/>
            <person name="Niedermeyer T.H.J."/>
            <person name="Wilde S.B."/>
        </authorList>
    </citation>
    <scope>NUCLEOTIDE SEQUENCE [LARGE SCALE GENOMIC DNA]</scope>
    <source>
        <strain evidence="10">Thurmond2011</strain>
    </source>
</reference>
<dbReference type="Proteomes" id="UP000667802">
    <property type="component" value="Unassembled WGS sequence"/>
</dbReference>
<evidence type="ECO:0000313" key="9">
    <source>
        <dbReference type="EMBL" id="MDR9893587.1"/>
    </source>
</evidence>
<comment type="caution">
    <text evidence="9">The sequence shown here is derived from an EMBL/GenBank/DDBJ whole genome shotgun (WGS) entry which is preliminary data.</text>
</comment>
<dbReference type="AlphaFoldDB" id="A0AAP5I1U9"/>
<dbReference type="GO" id="GO:0009246">
    <property type="term" value="P:enterobacterial common antigen biosynthetic process"/>
    <property type="evidence" value="ECO:0007669"/>
    <property type="project" value="TreeGrafter"/>
</dbReference>
<dbReference type="EMBL" id="JAALHA020000001">
    <property type="protein sequence ID" value="MDR9893587.1"/>
    <property type="molecule type" value="Genomic_DNA"/>
</dbReference>
<dbReference type="Pfam" id="PF01757">
    <property type="entry name" value="Acyl_transf_3"/>
    <property type="match status" value="1"/>
</dbReference>
<dbReference type="InterPro" id="IPR002656">
    <property type="entry name" value="Acyl_transf_3_dom"/>
</dbReference>
<protein>
    <submittedName>
        <fullName evidence="9">Acyltransferase</fullName>
    </submittedName>
</protein>
<gene>
    <name evidence="9" type="ORF">G7B40_003180</name>
</gene>
<dbReference type="GO" id="GO:0005886">
    <property type="term" value="C:plasma membrane"/>
    <property type="evidence" value="ECO:0007669"/>
    <property type="project" value="UniProtKB-SubCell"/>
</dbReference>
<keyword evidence="6 7" id="KW-0472">Membrane</keyword>
<evidence type="ECO:0000256" key="4">
    <source>
        <dbReference type="ARBA" id="ARBA00022692"/>
    </source>
</evidence>
<feature type="domain" description="Acyltransferase 3" evidence="8">
    <location>
        <begin position="15"/>
        <end position="375"/>
    </location>
</feature>
<dbReference type="PANTHER" id="PTHR40074:SF2">
    <property type="entry name" value="O-ACETYLTRANSFERASE WECH"/>
    <property type="match status" value="1"/>
</dbReference>
<evidence type="ECO:0000256" key="2">
    <source>
        <dbReference type="ARBA" id="ARBA00007400"/>
    </source>
</evidence>
<evidence type="ECO:0000256" key="1">
    <source>
        <dbReference type="ARBA" id="ARBA00004651"/>
    </source>
</evidence>
<dbReference type="GO" id="GO:0016413">
    <property type="term" value="F:O-acetyltransferase activity"/>
    <property type="evidence" value="ECO:0007669"/>
    <property type="project" value="TreeGrafter"/>
</dbReference>
<evidence type="ECO:0000313" key="10">
    <source>
        <dbReference type="Proteomes" id="UP000667802"/>
    </source>
</evidence>
<accession>A0AAP5I1U9</accession>
<name>A0AAP5I1U9_9CYAN</name>
<feature type="transmembrane region" description="Helical" evidence="7">
    <location>
        <begin position="318"/>
        <end position="337"/>
    </location>
</feature>
<keyword evidence="3" id="KW-1003">Cell membrane</keyword>
<keyword evidence="10" id="KW-1185">Reference proteome</keyword>
<feature type="transmembrane region" description="Helical" evidence="7">
    <location>
        <begin position="265"/>
        <end position="281"/>
    </location>
</feature>
<evidence type="ECO:0000256" key="7">
    <source>
        <dbReference type="SAM" id="Phobius"/>
    </source>
</evidence>
<feature type="transmembrane region" description="Helical" evidence="7">
    <location>
        <begin position="287"/>
        <end position="306"/>
    </location>
</feature>
<evidence type="ECO:0000256" key="3">
    <source>
        <dbReference type="ARBA" id="ARBA00022475"/>
    </source>
</evidence>
<evidence type="ECO:0000259" key="8">
    <source>
        <dbReference type="Pfam" id="PF01757"/>
    </source>
</evidence>
<comment type="subcellular location">
    <subcellularLocation>
        <location evidence="1">Cell membrane</location>
        <topology evidence="1">Multi-pass membrane protein</topology>
    </subcellularLocation>
</comment>
<dbReference type="PANTHER" id="PTHR40074">
    <property type="entry name" value="O-ACETYLTRANSFERASE WECH"/>
    <property type="match status" value="1"/>
</dbReference>
<comment type="similarity">
    <text evidence="2">Belongs to the acyltransferase 3 family.</text>
</comment>
<feature type="transmembrane region" description="Helical" evidence="7">
    <location>
        <begin position="224"/>
        <end position="244"/>
    </location>
</feature>
<keyword evidence="4 7" id="KW-0812">Transmembrane</keyword>
<sequence>MKIHSTRGVHKQRLIGIDLFRGIAAYAVCIIHADAVMTFSGFSVDDWMTGLTQMSRFAVPFFLAASFYLMTNKLYKIDSHFSFFANFKSRFIRLFIPYLCWSIIYMLLRLIEALGTHKGLANLFQDPVLVILLGGSAFHLYFLPLLFSGSFLLIFAQYLAKRNIKIISLISLFILSIIIYEIMIVSGNGFQLGTYCLEEKASSCSVAFQGFIQSALPNFRNNQLVRLVFVEISWLVQCLPYVFMGMILNYPSIKEYILKINKRKTLIFLVTAILFSVFGVLNRFDILYFPVSLYEVGTSVFLLIYSILCSSNMGKYHFIENLGISSFGIYLMHYLTLKPYANIAAKLPTEFTILSPASTMLLLATLCFLTSWLITSLFLNNKLFSRLLFGL</sequence>
<organism evidence="9 10">
    <name type="scientific">Aetokthonos hydrillicola Thurmond2011</name>
    <dbReference type="NCBI Taxonomy" id="2712845"/>
    <lineage>
        <taxon>Bacteria</taxon>
        <taxon>Bacillati</taxon>
        <taxon>Cyanobacteriota</taxon>
        <taxon>Cyanophyceae</taxon>
        <taxon>Nostocales</taxon>
        <taxon>Hapalosiphonaceae</taxon>
        <taxon>Aetokthonos</taxon>
    </lineage>
</organism>
<keyword evidence="9" id="KW-0808">Transferase</keyword>
<dbReference type="RefSeq" id="WP_208339779.1">
    <property type="nucleotide sequence ID" value="NZ_CAWQFN010000570.1"/>
</dbReference>
<keyword evidence="9" id="KW-0012">Acyltransferase</keyword>
<feature type="transmembrane region" description="Helical" evidence="7">
    <location>
        <begin position="128"/>
        <end position="154"/>
    </location>
</feature>
<feature type="transmembrane region" description="Helical" evidence="7">
    <location>
        <begin position="20"/>
        <end position="42"/>
    </location>
</feature>